<dbReference type="RefSeq" id="XP_023462045.1">
    <property type="nucleotide sequence ID" value="XM_023610465.1"/>
</dbReference>
<gene>
    <name evidence="1" type="ORF">RHIMIDRAFT_247951</name>
</gene>
<name>A0A2G4SHT0_RHIZD</name>
<sequence>MAKGLESFKLPLKWKPGADLMSKMLLSDPEIMRIIIHSLIDVDVPPDSYSVVPTEWADGSRSDMVYASTEFPPILIEIQYRVNQEFMLRLINYASDVYKRYKMLPIVLVIVTKSFSSAEFQNEFTVSAEGLLLETGCKFWAKKCFLLTADAVSNHFQQATLNPMAALGYFLTFHTMNQVPQQHWKDPTLVLAFHIVDDILAKEDNDMIFKSDTRYLINQVKRNLKKIIEESKGQGTSNNRKTIIHAEEGLFSIKQIQEYLEGNDRREGESDNPKQYTIEDAAFIETLSKPGKRKNWRDIFDKGKAKGLFKSYKSSATLKSSYYHIQKRNKTSKE</sequence>
<dbReference type="GeneID" id="35441455"/>
<evidence type="ECO:0000313" key="2">
    <source>
        <dbReference type="Proteomes" id="UP000242254"/>
    </source>
</evidence>
<evidence type="ECO:0008006" key="3">
    <source>
        <dbReference type="Google" id="ProtNLM"/>
    </source>
</evidence>
<evidence type="ECO:0000313" key="1">
    <source>
        <dbReference type="EMBL" id="PHZ08337.1"/>
    </source>
</evidence>
<dbReference type="AlphaFoldDB" id="A0A2G4SHT0"/>
<dbReference type="Proteomes" id="UP000242254">
    <property type="component" value="Unassembled WGS sequence"/>
</dbReference>
<proteinExistence type="predicted"/>
<accession>A0A2G4SHT0</accession>
<keyword evidence="2" id="KW-1185">Reference proteome</keyword>
<dbReference type="EMBL" id="KZ303866">
    <property type="protein sequence ID" value="PHZ08337.1"/>
    <property type="molecule type" value="Genomic_DNA"/>
</dbReference>
<reference evidence="1 2" key="1">
    <citation type="journal article" date="2016" name="Proc. Natl. Acad. Sci. U.S.A.">
        <title>Lipid metabolic changes in an early divergent fungus govern the establishment of a mutualistic symbiosis with endobacteria.</title>
        <authorList>
            <person name="Lastovetsky O.A."/>
            <person name="Gaspar M.L."/>
            <person name="Mondo S.J."/>
            <person name="LaButti K.M."/>
            <person name="Sandor L."/>
            <person name="Grigoriev I.V."/>
            <person name="Henry S.A."/>
            <person name="Pawlowska T.E."/>
        </authorList>
    </citation>
    <scope>NUCLEOTIDE SEQUENCE [LARGE SCALE GENOMIC DNA]</scope>
    <source>
        <strain evidence="1 2">ATCC 52813</strain>
    </source>
</reference>
<organism evidence="1 2">
    <name type="scientific">Rhizopus microsporus ATCC 52813</name>
    <dbReference type="NCBI Taxonomy" id="1340429"/>
    <lineage>
        <taxon>Eukaryota</taxon>
        <taxon>Fungi</taxon>
        <taxon>Fungi incertae sedis</taxon>
        <taxon>Mucoromycota</taxon>
        <taxon>Mucoromycotina</taxon>
        <taxon>Mucoromycetes</taxon>
        <taxon>Mucorales</taxon>
        <taxon>Mucorineae</taxon>
        <taxon>Rhizopodaceae</taxon>
        <taxon>Rhizopus</taxon>
    </lineage>
</organism>
<protein>
    <recommendedName>
        <fullName evidence="3">Transposase (putative) YhgA-like domain-containing protein</fullName>
    </recommendedName>
</protein>